<evidence type="ECO:0008006" key="4">
    <source>
        <dbReference type="Google" id="ProtNLM"/>
    </source>
</evidence>
<protein>
    <recommendedName>
        <fullName evidence="4">Porin</fullName>
    </recommendedName>
</protein>
<reference evidence="2 3" key="1">
    <citation type="submission" date="2019-06" db="EMBL/GenBank/DDBJ databases">
        <title>A novel species of marine bacteria.</title>
        <authorList>
            <person name="Wang Y."/>
        </authorList>
    </citation>
    <scope>NUCLEOTIDE SEQUENCE [LARGE SCALE GENOMIC DNA]</scope>
    <source>
        <strain evidence="2 3">MA1-10</strain>
    </source>
</reference>
<feature type="chain" id="PRO_5022206714" description="Porin" evidence="1">
    <location>
        <begin position="23"/>
        <end position="309"/>
    </location>
</feature>
<accession>A0A545SW37</accession>
<dbReference type="RefSeq" id="WP_142852919.1">
    <property type="nucleotide sequence ID" value="NZ_FXWW01000001.1"/>
</dbReference>
<gene>
    <name evidence="2" type="ORF">FIL88_06285</name>
</gene>
<dbReference type="EMBL" id="VICH01000004">
    <property type="protein sequence ID" value="TQV69169.1"/>
    <property type="molecule type" value="Genomic_DNA"/>
</dbReference>
<sequence length="309" mass="33734">MYRYTLNFAGVLVMVGHSAAVAQDSAFGSLASNFNISGYVDHSYLEFESGSTFLTTAEVDLSFDRILGNWGVSLGWDARHLEGVTQSNLYPAVTYSFGDHVFSAGMTRPVPDRTYLDGRIILASTYIDTQLSSINGSTTSALLLQESDMTNLGLRWDGQFGNTKVGASYNRITADGAPANAHVYAAAIRHEMTLLTEQNSVAFFGSIERIEAADSATNWILGLDGRYSQFGYGASYAHNDLIGTGYHRAWLDYHATDNVTLTAELLGTPSDNYYSLGGAWRFQNGVALEATYVSIGDNELTDVSLRYEF</sequence>
<comment type="caution">
    <text evidence="2">The sequence shown here is derived from an EMBL/GenBank/DDBJ whole genome shotgun (WGS) entry which is preliminary data.</text>
</comment>
<organism evidence="2 3">
    <name type="scientific">Aliiroseovarius halocynthiae</name>
    <dbReference type="NCBI Taxonomy" id="985055"/>
    <lineage>
        <taxon>Bacteria</taxon>
        <taxon>Pseudomonadati</taxon>
        <taxon>Pseudomonadota</taxon>
        <taxon>Alphaproteobacteria</taxon>
        <taxon>Rhodobacterales</taxon>
        <taxon>Paracoccaceae</taxon>
        <taxon>Aliiroseovarius</taxon>
    </lineage>
</organism>
<feature type="signal peptide" evidence="1">
    <location>
        <begin position="1"/>
        <end position="22"/>
    </location>
</feature>
<dbReference type="AlphaFoldDB" id="A0A545SW37"/>
<evidence type="ECO:0000313" key="3">
    <source>
        <dbReference type="Proteomes" id="UP000315816"/>
    </source>
</evidence>
<keyword evidence="1" id="KW-0732">Signal</keyword>
<dbReference type="Proteomes" id="UP000315816">
    <property type="component" value="Unassembled WGS sequence"/>
</dbReference>
<name>A0A545SW37_9RHOB</name>
<dbReference type="SUPFAM" id="SSF56935">
    <property type="entry name" value="Porins"/>
    <property type="match status" value="1"/>
</dbReference>
<dbReference type="OrthoDB" id="7853806at2"/>
<evidence type="ECO:0000313" key="2">
    <source>
        <dbReference type="EMBL" id="TQV69169.1"/>
    </source>
</evidence>
<evidence type="ECO:0000256" key="1">
    <source>
        <dbReference type="SAM" id="SignalP"/>
    </source>
</evidence>
<keyword evidence="3" id="KW-1185">Reference proteome</keyword>
<proteinExistence type="predicted"/>